<keyword evidence="3" id="KW-0472">Membrane</keyword>
<evidence type="ECO:0000256" key="2">
    <source>
        <dbReference type="SAM" id="MobiDB-lite"/>
    </source>
</evidence>
<keyword evidence="3" id="KW-0812">Transmembrane</keyword>
<dbReference type="PANTHER" id="PTHR47032:SF1">
    <property type="entry name" value="UDP-D-XYLOSE:L-FUCOSE ALPHA-1,3-D-XYLOSYLTRANSFERASE-RELATED"/>
    <property type="match status" value="1"/>
</dbReference>
<proteinExistence type="inferred from homology"/>
<reference evidence="5" key="1">
    <citation type="submission" date="2022-11" db="UniProtKB">
        <authorList>
            <consortium name="EnsemblMetazoa"/>
        </authorList>
    </citation>
    <scope>IDENTIFICATION</scope>
</reference>
<evidence type="ECO:0000256" key="1">
    <source>
        <dbReference type="ARBA" id="ARBA00007033"/>
    </source>
</evidence>
<comment type="similarity">
    <text evidence="1">Belongs to the glycosyltransferase 77 family.</text>
</comment>
<dbReference type="Proteomes" id="UP000887568">
    <property type="component" value="Unplaced"/>
</dbReference>
<dbReference type="InterPro" id="IPR029044">
    <property type="entry name" value="Nucleotide-diphossugar_trans"/>
</dbReference>
<organism evidence="5 6">
    <name type="scientific">Patiria miniata</name>
    <name type="common">Bat star</name>
    <name type="synonym">Asterina miniata</name>
    <dbReference type="NCBI Taxonomy" id="46514"/>
    <lineage>
        <taxon>Eukaryota</taxon>
        <taxon>Metazoa</taxon>
        <taxon>Echinodermata</taxon>
        <taxon>Eleutherozoa</taxon>
        <taxon>Asterozoa</taxon>
        <taxon>Asteroidea</taxon>
        <taxon>Valvatacea</taxon>
        <taxon>Valvatida</taxon>
        <taxon>Asterinidae</taxon>
        <taxon>Patiria</taxon>
    </lineage>
</organism>
<sequence length="370" mass="43271">MPAGYMEGRRKSDMRYKSTGLMVLVVFLVSMYVLIALSTMQHHVTCIPSWQSDAYQLDRKLQVEVTYKESDKKPLVGVQEADPSNSHRGARQAAGRGGDAVMTARQNQSQHACTEADISRRSGTVVLTTTNTAFLDMTENWLASIRRTKTCPNITVVAEDQKAYQYLSNRKLAGVHVLQTQSGLASTNKLVFNTNEYKKFVNKRQRYILKFLEGGWEVLFTDVDTFWLRDPFPFLRGNFDLAMEQDNYRKVKPNDRNYCAGFVYFRPTERTLKFVREWIRYMAEDKKLKPDQVVMNHLIRTKKVPRLQVRVLNWDRFPNGKLFFNETWRRERSDFVVVHNNWIVGHDTKVERFRNLNMWLVDPDMKFPPS</sequence>
<dbReference type="Gene3D" id="3.90.550.10">
    <property type="entry name" value="Spore Coat Polysaccharide Biosynthesis Protein SpsA, Chain A"/>
    <property type="match status" value="1"/>
</dbReference>
<keyword evidence="3" id="KW-1133">Transmembrane helix</keyword>
<protein>
    <recommendedName>
        <fullName evidence="4">Nucleotide-diphospho-sugar transferase domain-containing protein</fullName>
    </recommendedName>
</protein>
<feature type="region of interest" description="Disordered" evidence="2">
    <location>
        <begin position="77"/>
        <end position="106"/>
    </location>
</feature>
<evidence type="ECO:0000259" key="4">
    <source>
        <dbReference type="Pfam" id="PF03407"/>
    </source>
</evidence>
<dbReference type="Pfam" id="PF03407">
    <property type="entry name" value="Nucleotid_trans"/>
    <property type="match status" value="1"/>
</dbReference>
<keyword evidence="6" id="KW-1185">Reference proteome</keyword>
<dbReference type="RefSeq" id="XP_038044160.1">
    <property type="nucleotide sequence ID" value="XM_038188232.1"/>
</dbReference>
<evidence type="ECO:0000313" key="6">
    <source>
        <dbReference type="Proteomes" id="UP000887568"/>
    </source>
</evidence>
<evidence type="ECO:0000256" key="3">
    <source>
        <dbReference type="SAM" id="Phobius"/>
    </source>
</evidence>
<dbReference type="OrthoDB" id="1712432at2759"/>
<dbReference type="InterPro" id="IPR052636">
    <property type="entry name" value="UDP-D-xylose:L-fucose_XylT"/>
</dbReference>
<dbReference type="OMA" id="ANETIWD"/>
<dbReference type="InterPro" id="IPR005069">
    <property type="entry name" value="Nucl-diP-sugar_transferase"/>
</dbReference>
<accession>A0A913Z0G4</accession>
<dbReference type="GO" id="GO:0005794">
    <property type="term" value="C:Golgi apparatus"/>
    <property type="evidence" value="ECO:0007669"/>
    <property type="project" value="TreeGrafter"/>
</dbReference>
<feature type="domain" description="Nucleotide-diphospho-sugar transferase" evidence="4">
    <location>
        <begin position="152"/>
        <end position="353"/>
    </location>
</feature>
<evidence type="ECO:0000313" key="5">
    <source>
        <dbReference type="EnsemblMetazoa" id="XP_038044160.1"/>
    </source>
</evidence>
<dbReference type="GeneID" id="119718813"/>
<dbReference type="GO" id="GO:0016757">
    <property type="term" value="F:glycosyltransferase activity"/>
    <property type="evidence" value="ECO:0007669"/>
    <property type="project" value="TreeGrafter"/>
</dbReference>
<dbReference type="AlphaFoldDB" id="A0A913Z0G4"/>
<name>A0A913Z0G4_PATMI</name>
<dbReference type="EnsemblMetazoa" id="XM_038188232.1">
    <property type="protein sequence ID" value="XP_038044160.1"/>
    <property type="gene ID" value="LOC119718813"/>
</dbReference>
<feature type="transmembrane region" description="Helical" evidence="3">
    <location>
        <begin position="21"/>
        <end position="40"/>
    </location>
</feature>
<dbReference type="PANTHER" id="PTHR47032">
    <property type="entry name" value="UDP-D-XYLOSE:L-FUCOSE ALPHA-1,3-D-XYLOSYLTRANSFERASE-RELATED"/>
    <property type="match status" value="1"/>
</dbReference>
<dbReference type="SUPFAM" id="SSF53448">
    <property type="entry name" value="Nucleotide-diphospho-sugar transferases"/>
    <property type="match status" value="1"/>
</dbReference>